<dbReference type="RefSeq" id="WP_328987977.1">
    <property type="nucleotide sequence ID" value="NZ_CP121472.1"/>
</dbReference>
<organism evidence="2 3">
    <name type="scientific">Thiorhodovibrio winogradskyi</name>
    <dbReference type="NCBI Taxonomy" id="77007"/>
    <lineage>
        <taxon>Bacteria</taxon>
        <taxon>Pseudomonadati</taxon>
        <taxon>Pseudomonadota</taxon>
        <taxon>Gammaproteobacteria</taxon>
        <taxon>Chromatiales</taxon>
        <taxon>Chromatiaceae</taxon>
        <taxon>Thiorhodovibrio</taxon>
    </lineage>
</organism>
<dbReference type="EMBL" id="CP121472">
    <property type="protein sequence ID" value="WPL17464.1"/>
    <property type="molecule type" value="Genomic_DNA"/>
</dbReference>
<dbReference type="SUPFAM" id="SSF75169">
    <property type="entry name" value="DsrEFH-like"/>
    <property type="match status" value="1"/>
</dbReference>
<feature type="signal peptide" evidence="1">
    <location>
        <begin position="1"/>
        <end position="30"/>
    </location>
</feature>
<name>A0ABZ0SA97_9GAMM</name>
<proteinExistence type="predicted"/>
<gene>
    <name evidence="2" type="ORF">Thiowin_02483</name>
</gene>
<evidence type="ECO:0000256" key="1">
    <source>
        <dbReference type="SAM" id="SignalP"/>
    </source>
</evidence>
<keyword evidence="1" id="KW-0732">Signal</keyword>
<feature type="chain" id="PRO_5046606047" description="DsrE family protein" evidence="1">
    <location>
        <begin position="31"/>
        <end position="172"/>
    </location>
</feature>
<evidence type="ECO:0008006" key="4">
    <source>
        <dbReference type="Google" id="ProtNLM"/>
    </source>
</evidence>
<sequence length="172" mass="18538">MTSTHRKLAAFPAFLLLAIACLALPGLALADKPDDTEALRGVDLGRVAWDINLGDPAKLALYLKVMDETYADLQRQGVKPEMVFTFRGPALALITTDQMDVPLDQEEHYAAIAAQINALQAKPGVRMEACSIAARLLKVDTQSLLPGIVPVGNTFVSQIGYQAQGYATIPIF</sequence>
<evidence type="ECO:0000313" key="2">
    <source>
        <dbReference type="EMBL" id="WPL17464.1"/>
    </source>
</evidence>
<evidence type="ECO:0000313" key="3">
    <source>
        <dbReference type="Proteomes" id="UP001432180"/>
    </source>
</evidence>
<dbReference type="PROSITE" id="PS51257">
    <property type="entry name" value="PROKAR_LIPOPROTEIN"/>
    <property type="match status" value="1"/>
</dbReference>
<dbReference type="Proteomes" id="UP001432180">
    <property type="component" value="Chromosome"/>
</dbReference>
<reference evidence="2 3" key="1">
    <citation type="journal article" date="2023" name="Microorganisms">
        <title>Thiorhodovibrio frisius and Trv. litoralis spp. nov., Two Novel Members from a Clade of Fastidious Purple Sulfur Bacteria That Exhibit Unique Red-Shifted Light-Harvesting Capabilities.</title>
        <authorList>
            <person name="Methner A."/>
            <person name="Kuzyk S.B."/>
            <person name="Petersen J."/>
            <person name="Bauer S."/>
            <person name="Brinkmann H."/>
            <person name="Sichau K."/>
            <person name="Wanner G."/>
            <person name="Wolf J."/>
            <person name="Neumann-Schaal M."/>
            <person name="Henke P."/>
            <person name="Tank M."/>
            <person name="Sproer C."/>
            <person name="Bunk B."/>
            <person name="Overmann J."/>
        </authorList>
    </citation>
    <scope>NUCLEOTIDE SEQUENCE [LARGE SCALE GENOMIC DNA]</scope>
    <source>
        <strain evidence="2 3">DSM 6702</strain>
    </source>
</reference>
<keyword evidence="3" id="KW-1185">Reference proteome</keyword>
<dbReference type="Gene3D" id="3.40.1260.10">
    <property type="entry name" value="DsrEFH-like"/>
    <property type="match status" value="1"/>
</dbReference>
<protein>
    <recommendedName>
        <fullName evidence="4">DsrE family protein</fullName>
    </recommendedName>
</protein>
<accession>A0ABZ0SA97</accession>
<dbReference type="InterPro" id="IPR027396">
    <property type="entry name" value="DsrEFH-like"/>
</dbReference>